<evidence type="ECO:0000313" key="4">
    <source>
        <dbReference type="Proteomes" id="UP000187209"/>
    </source>
</evidence>
<dbReference type="EMBL" id="MPUH01000950">
    <property type="protein sequence ID" value="OMJ71855.1"/>
    <property type="molecule type" value="Genomic_DNA"/>
</dbReference>
<comment type="caution">
    <text evidence="3">The sequence shown here is derived from an EMBL/GenBank/DDBJ whole genome shotgun (WGS) entry which is preliminary data.</text>
</comment>
<feature type="domain" description="TMEM131L fifth Ig-like" evidence="2">
    <location>
        <begin position="973"/>
        <end position="1019"/>
    </location>
</feature>
<dbReference type="AlphaFoldDB" id="A0A1R2B5A8"/>
<evidence type="ECO:0000313" key="3">
    <source>
        <dbReference type="EMBL" id="OMJ71855.1"/>
    </source>
</evidence>
<sequence length="1270" mass="145883">MGVHRLLSLMIYLALEVLVVNSNDNLLYKEKNFTALTSLLLALDPTLSKFITRHMMFIPIPITPSKPTLLYSVSHLPVHLQTTHEFFVFNLVSISSNEFKVKEMPLLDHKYSKPFSLDIYFMPVKMGIRTAYMFVVTDREFYIYYLKGIVEMPELVAKELLIEYTTGSIGTGILLLENLSEEIVTVYLENISSIDKHKSIKSYKETTIINKQLELKTKMITLKQHTTAEVIAVESIIQYPSDYYAFIELRVNEVIFNIPIHVKVAEYGLSCPNNVDFGILPLENELFSFTLACVILTNETIYLENWSINGPEILKPIFLKTNSMFLLGHLLITSFSEGTFSRSLLLKTNFGLVSISFTYLVIFNIISLDPKDLKIHKPYSNSFNLCFINRLNHEIWIDNFQSLSSEIEITAEDKIAGSNDRGCFSGLILNDKTLNLLAKAQTNIGDFIFPLHLIDPMPIFLIKKSDNFSEIFGPIDFGVIGYGILFNKTLCIKNPYKFPITVYSIHSVQTVTVRFNSAMIISSQGILEFVLQVKPEFSLFNPFKIQTSIGNFTLTIHMLVIPGSCKIKNIQFEDFMPRVRKEETVFVVNTYSVPVKIVSLIVYGEYFSITQLVDEIPPSKQMGVGKIGIFVPKNEKNRVDFKKSSTYGDMKIWNSHVNNYEESYFSGEILLITNVGGLTKSSVFGTMKKPILQIRMQTKFSICEIFTICQFYILVYNPLDSPLAVHVQVTPDSFAKSLKNYECHKKKPDSIDDEFENLSAEHSDNLSQECLFSNTEEIFSIKIANEKKIDLNPVVKKTEGLLEKVINMVFYDNDSTKNDKNCCCDTENDERNFICKNPQTLYINDKILTVLPPQTNKLLGPIFFNPTSFYYQNHMLIIRNNYTTLEIFPITMNTGHSDLAITRKFSYYYSQLGYSLHRNSINTETNLKKKQKLYYKEYSELQIEISSEDLNRFFLTNSSLLSPILFRIFELNNVGNLDIVIKNIFLDGNQCSAYGYKINPCNIEFLIKPSEYINIEITYFLTQARDNDVNSLHILTESDTFIFPIEIIIIDHMNINNYIYKWAEELYLIVVSSVFALIITTLNYHFSQKSLRYKAKSSKDETQFILQKYFCKNYSQPILFTSQSETVVVPNIQTQEIVEKITTPILEIPKNEETVEDVVVRIKKRQKTKRRLLNVIQSSETVKELKKKSTAQPEIIATNKLLVGKTQKVLDLSHSNSLTENGERDIHSDDDFYIDCYKTSNLLFAGYNDHESFSLAELTQDSDPVDNPLE</sequence>
<feature type="chain" id="PRO_5010279904" description="TMEM131L fifth Ig-like domain-containing protein" evidence="1">
    <location>
        <begin position="23"/>
        <end position="1270"/>
    </location>
</feature>
<proteinExistence type="predicted"/>
<dbReference type="InterPro" id="IPR039877">
    <property type="entry name" value="TMEM131-like"/>
</dbReference>
<feature type="signal peptide" evidence="1">
    <location>
        <begin position="1"/>
        <end position="22"/>
    </location>
</feature>
<evidence type="ECO:0000256" key="1">
    <source>
        <dbReference type="SAM" id="SignalP"/>
    </source>
</evidence>
<protein>
    <recommendedName>
        <fullName evidence="2">TMEM131L fifth Ig-like domain-containing protein</fullName>
    </recommendedName>
</protein>
<dbReference type="PANTHER" id="PTHR22050">
    <property type="entry name" value="RW1 PROTEIN HOMOLOG"/>
    <property type="match status" value="1"/>
</dbReference>
<dbReference type="PANTHER" id="PTHR22050:SF0">
    <property type="entry name" value="TRANSMEMBRANE PROTEIN 131 HOMOLOG"/>
    <property type="match status" value="1"/>
</dbReference>
<accession>A0A1R2B5A8</accession>
<reference evidence="3 4" key="1">
    <citation type="submission" date="2016-11" db="EMBL/GenBank/DDBJ databases">
        <title>The macronuclear genome of Stentor coeruleus: a giant cell with tiny introns.</title>
        <authorList>
            <person name="Slabodnick M."/>
            <person name="Ruby J.G."/>
            <person name="Reiff S.B."/>
            <person name="Swart E.C."/>
            <person name="Gosai S."/>
            <person name="Prabakaran S."/>
            <person name="Witkowska E."/>
            <person name="Larue G.E."/>
            <person name="Fisher S."/>
            <person name="Freeman R.M."/>
            <person name="Gunawardena J."/>
            <person name="Chu W."/>
            <person name="Stover N.A."/>
            <person name="Gregory B.D."/>
            <person name="Nowacki M."/>
            <person name="Derisi J."/>
            <person name="Roy S.W."/>
            <person name="Marshall W.F."/>
            <person name="Sood P."/>
        </authorList>
    </citation>
    <scope>NUCLEOTIDE SEQUENCE [LARGE SCALE GENOMIC DNA]</scope>
    <source>
        <strain evidence="3">WM001</strain>
    </source>
</reference>
<name>A0A1R2B5A8_9CILI</name>
<dbReference type="GO" id="GO:0016020">
    <property type="term" value="C:membrane"/>
    <property type="evidence" value="ECO:0007669"/>
    <property type="project" value="TreeGrafter"/>
</dbReference>
<organism evidence="3 4">
    <name type="scientific">Stentor coeruleus</name>
    <dbReference type="NCBI Taxonomy" id="5963"/>
    <lineage>
        <taxon>Eukaryota</taxon>
        <taxon>Sar</taxon>
        <taxon>Alveolata</taxon>
        <taxon>Ciliophora</taxon>
        <taxon>Postciliodesmatophora</taxon>
        <taxon>Heterotrichea</taxon>
        <taxon>Heterotrichida</taxon>
        <taxon>Stentoridae</taxon>
        <taxon>Stentor</taxon>
    </lineage>
</organism>
<dbReference type="InterPro" id="IPR055437">
    <property type="entry name" value="TMEM131L_Ig_5"/>
</dbReference>
<keyword evidence="4" id="KW-1185">Reference proteome</keyword>
<gene>
    <name evidence="3" type="ORF">SteCoe_29826</name>
</gene>
<dbReference type="Pfam" id="PF24501">
    <property type="entry name" value="Ig_TMEM131L_5"/>
    <property type="match status" value="1"/>
</dbReference>
<dbReference type="Proteomes" id="UP000187209">
    <property type="component" value="Unassembled WGS sequence"/>
</dbReference>
<keyword evidence="1" id="KW-0732">Signal</keyword>
<evidence type="ECO:0000259" key="2">
    <source>
        <dbReference type="Pfam" id="PF24501"/>
    </source>
</evidence>